<evidence type="ECO:0000313" key="3">
    <source>
        <dbReference type="Proteomes" id="UP000011602"/>
    </source>
</evidence>
<dbReference type="AlphaFoldDB" id="L9WLX8"/>
<proteinExistence type="predicted"/>
<reference evidence="2 3" key="1">
    <citation type="journal article" date="2014" name="PLoS Genet.">
        <title>Phylogenetically driven sequencing of extremely halophilic archaea reveals strategies for static and dynamic osmo-response.</title>
        <authorList>
            <person name="Becker E.A."/>
            <person name="Seitzer P.M."/>
            <person name="Tritt A."/>
            <person name="Larsen D."/>
            <person name="Krusor M."/>
            <person name="Yao A.I."/>
            <person name="Wu D."/>
            <person name="Madern D."/>
            <person name="Eisen J.A."/>
            <person name="Darling A.E."/>
            <person name="Facciotti M.T."/>
        </authorList>
    </citation>
    <scope>NUCLEOTIDE SEQUENCE [LARGE SCALE GENOMIC DNA]</scope>
    <source>
        <strain evidence="2 3">JCM 12255</strain>
    </source>
</reference>
<dbReference type="Proteomes" id="UP000011602">
    <property type="component" value="Unassembled WGS sequence"/>
</dbReference>
<evidence type="ECO:0000313" key="2">
    <source>
        <dbReference type="EMBL" id="ELY50470.1"/>
    </source>
</evidence>
<name>L9WLX8_9EURY</name>
<dbReference type="GO" id="GO:0051920">
    <property type="term" value="F:peroxiredoxin activity"/>
    <property type="evidence" value="ECO:0007669"/>
    <property type="project" value="InterPro"/>
</dbReference>
<accession>L9WLX8</accession>
<organism evidence="2 3">
    <name type="scientific">Natronolimnohabitans innermongolicus JCM 12255</name>
    <dbReference type="NCBI Taxonomy" id="1227499"/>
    <lineage>
        <taxon>Archaea</taxon>
        <taxon>Methanobacteriati</taxon>
        <taxon>Methanobacteriota</taxon>
        <taxon>Stenosarchaea group</taxon>
        <taxon>Halobacteria</taxon>
        <taxon>Halobacteriales</taxon>
        <taxon>Natrialbaceae</taxon>
        <taxon>Natronolimnohabitans</taxon>
    </lineage>
</organism>
<dbReference type="Pfam" id="PF02627">
    <property type="entry name" value="CMD"/>
    <property type="match status" value="1"/>
</dbReference>
<dbReference type="EMBL" id="AOHZ01000085">
    <property type="protein sequence ID" value="ELY50470.1"/>
    <property type="molecule type" value="Genomic_DNA"/>
</dbReference>
<dbReference type="InterPro" id="IPR003779">
    <property type="entry name" value="CMD-like"/>
</dbReference>
<dbReference type="InterPro" id="IPR029032">
    <property type="entry name" value="AhpD-like"/>
</dbReference>
<dbReference type="SUPFAM" id="SSF69118">
    <property type="entry name" value="AhpD-like"/>
    <property type="match status" value="1"/>
</dbReference>
<dbReference type="eggNOG" id="arCOG08934">
    <property type="taxonomic scope" value="Archaea"/>
</dbReference>
<keyword evidence="3" id="KW-1185">Reference proteome</keyword>
<gene>
    <name evidence="2" type="ORF">C493_18726</name>
</gene>
<dbReference type="OrthoDB" id="343109at2157"/>
<dbReference type="Gene3D" id="1.20.1290.10">
    <property type="entry name" value="AhpD-like"/>
    <property type="match status" value="1"/>
</dbReference>
<comment type="caution">
    <text evidence="2">The sequence shown here is derived from an EMBL/GenBank/DDBJ whole genome shotgun (WGS) entry which is preliminary data.</text>
</comment>
<sequence>MARIDLPQQSDLPDEYQYLLGDDALGELELLQGIGANPRVLQTYMRHGTALWEHAGLASRDVELVILAVARELRSEYEWHQHVGLARDVGVEPDEIRAIAADCREAFAPADRALIDYARRAARRAVDEDTHDALAEHVGEETAAGVATLVGHYVGTAVVIDALALRPETEFVGWEPDDETIETYDDA</sequence>
<dbReference type="PANTHER" id="PTHR34846">
    <property type="entry name" value="4-CARBOXYMUCONOLACTONE DECARBOXYLASE FAMILY PROTEIN (AFU_ORTHOLOGUE AFUA_6G11590)"/>
    <property type="match status" value="1"/>
</dbReference>
<dbReference type="PANTHER" id="PTHR34846:SF5">
    <property type="entry name" value="CARBOXYMUCONOLACTONE DECARBOXYLASE-LIKE DOMAIN-CONTAINING PROTEIN"/>
    <property type="match status" value="1"/>
</dbReference>
<protein>
    <submittedName>
        <fullName evidence="2">Carboxymuconolactone decarboxylase</fullName>
    </submittedName>
</protein>
<dbReference type="STRING" id="1227499.C493_18726"/>
<evidence type="ECO:0000259" key="1">
    <source>
        <dbReference type="Pfam" id="PF02627"/>
    </source>
</evidence>
<feature type="domain" description="Carboxymuconolactone decarboxylase-like" evidence="1">
    <location>
        <begin position="38"/>
        <end position="118"/>
    </location>
</feature>
<dbReference type="RefSeq" id="WP_007261003.1">
    <property type="nucleotide sequence ID" value="NZ_AOHZ01000085.1"/>
</dbReference>